<name>A0A1B9NXI8_ALILO</name>
<organism evidence="7 8">
    <name type="scientific">Aliivibrio logei</name>
    <name type="common">Vibrio logei</name>
    <dbReference type="NCBI Taxonomy" id="688"/>
    <lineage>
        <taxon>Bacteria</taxon>
        <taxon>Pseudomonadati</taxon>
        <taxon>Pseudomonadota</taxon>
        <taxon>Gammaproteobacteria</taxon>
        <taxon>Vibrionales</taxon>
        <taxon>Vibrionaceae</taxon>
        <taxon>Aliivibrio</taxon>
    </lineage>
</organism>
<dbReference type="InterPro" id="IPR050330">
    <property type="entry name" value="Bact_OuterMem_StrucFunc"/>
</dbReference>
<comment type="subcellular location">
    <subcellularLocation>
        <location evidence="1">Cell outer membrane</location>
    </subcellularLocation>
</comment>
<dbReference type="Pfam" id="PF00691">
    <property type="entry name" value="OmpA"/>
    <property type="match status" value="1"/>
</dbReference>
<evidence type="ECO:0000313" key="7">
    <source>
        <dbReference type="EMBL" id="OCH20366.1"/>
    </source>
</evidence>
<evidence type="ECO:0000256" key="2">
    <source>
        <dbReference type="ARBA" id="ARBA00023136"/>
    </source>
</evidence>
<gene>
    <name evidence="7" type="ORF">A6E04_01420</name>
</gene>
<dbReference type="PRINTS" id="PR01021">
    <property type="entry name" value="OMPADOMAIN"/>
</dbReference>
<dbReference type="Gene3D" id="3.30.1330.60">
    <property type="entry name" value="OmpA-like domain"/>
    <property type="match status" value="1"/>
</dbReference>
<reference evidence="7 8" key="1">
    <citation type="submission" date="2016-06" db="EMBL/GenBank/DDBJ databases">
        <authorList>
            <person name="Kjaerup R.B."/>
            <person name="Dalgaard T.S."/>
            <person name="Juul-Madsen H.R."/>
        </authorList>
    </citation>
    <scope>NUCLEOTIDE SEQUENCE [LARGE SCALE GENOMIC DNA]</scope>
    <source>
        <strain evidence="7 8">1S159</strain>
    </source>
</reference>
<dbReference type="InterPro" id="IPR036737">
    <property type="entry name" value="OmpA-like_sf"/>
</dbReference>
<accession>A0A1B9NXI8</accession>
<keyword evidence="2 4" id="KW-0472">Membrane</keyword>
<dbReference type="PANTHER" id="PTHR30329:SF21">
    <property type="entry name" value="LIPOPROTEIN YIAD-RELATED"/>
    <property type="match status" value="1"/>
</dbReference>
<keyword evidence="3" id="KW-0998">Cell outer membrane</keyword>
<dbReference type="InterPro" id="IPR006665">
    <property type="entry name" value="OmpA-like"/>
</dbReference>
<dbReference type="RefSeq" id="WP_023604124.1">
    <property type="nucleotide sequence ID" value="NZ_CAWMPN010000013.1"/>
</dbReference>
<sequence length="219" mass="25104">MKKLCVLLALFSVNTFATENNISSKEFNQALNYYCGTGEIEFQEQVMVGKGKQILFHQGPFMQVTASLNSEVLKRTFNNELKKTDVAPQCREYLLTYAEMKEDKLNQKLLARVLFNFDQYTLTTRSQYILNQVSEQLEIQDEVILLNGHTDNKGKESYNIDLGLARSESVKAFLIEQGVSQETVEAYSFGEKNAVDDNGNAEGRYHNRRVDLEKKEMDK</sequence>
<comment type="caution">
    <text evidence="7">The sequence shown here is derived from an EMBL/GenBank/DDBJ whole genome shotgun (WGS) entry which is preliminary data.</text>
</comment>
<keyword evidence="5" id="KW-0732">Signal</keyword>
<evidence type="ECO:0000313" key="8">
    <source>
        <dbReference type="Proteomes" id="UP000093523"/>
    </source>
</evidence>
<dbReference type="STRING" id="688.A6E04_01420"/>
<dbReference type="PROSITE" id="PS51123">
    <property type="entry name" value="OMPA_2"/>
    <property type="match status" value="1"/>
</dbReference>
<dbReference type="SUPFAM" id="SSF103088">
    <property type="entry name" value="OmpA-like"/>
    <property type="match status" value="1"/>
</dbReference>
<dbReference type="InterPro" id="IPR006664">
    <property type="entry name" value="OMP_bac"/>
</dbReference>
<dbReference type="AlphaFoldDB" id="A0A1B9NXI8"/>
<dbReference type="CDD" id="cd07185">
    <property type="entry name" value="OmpA_C-like"/>
    <property type="match status" value="1"/>
</dbReference>
<proteinExistence type="predicted"/>
<dbReference type="EMBL" id="MAJU01000013">
    <property type="protein sequence ID" value="OCH20366.1"/>
    <property type="molecule type" value="Genomic_DNA"/>
</dbReference>
<protein>
    <recommendedName>
        <fullName evidence="6">OmpA-like domain-containing protein</fullName>
    </recommendedName>
</protein>
<evidence type="ECO:0000259" key="6">
    <source>
        <dbReference type="PROSITE" id="PS51123"/>
    </source>
</evidence>
<dbReference type="PANTHER" id="PTHR30329">
    <property type="entry name" value="STATOR ELEMENT OF FLAGELLAR MOTOR COMPLEX"/>
    <property type="match status" value="1"/>
</dbReference>
<evidence type="ECO:0000256" key="3">
    <source>
        <dbReference type="ARBA" id="ARBA00023237"/>
    </source>
</evidence>
<dbReference type="OrthoDB" id="9792521at2"/>
<dbReference type="Proteomes" id="UP000093523">
    <property type="component" value="Unassembled WGS sequence"/>
</dbReference>
<evidence type="ECO:0000256" key="1">
    <source>
        <dbReference type="ARBA" id="ARBA00004442"/>
    </source>
</evidence>
<feature type="signal peptide" evidence="5">
    <location>
        <begin position="1"/>
        <end position="17"/>
    </location>
</feature>
<feature type="domain" description="OmpA-like" evidence="6">
    <location>
        <begin position="102"/>
        <end position="218"/>
    </location>
</feature>
<dbReference type="GO" id="GO:0009279">
    <property type="term" value="C:cell outer membrane"/>
    <property type="evidence" value="ECO:0007669"/>
    <property type="project" value="UniProtKB-SubCell"/>
</dbReference>
<feature type="chain" id="PRO_5008632279" description="OmpA-like domain-containing protein" evidence="5">
    <location>
        <begin position="18"/>
        <end position="219"/>
    </location>
</feature>
<evidence type="ECO:0000256" key="5">
    <source>
        <dbReference type="SAM" id="SignalP"/>
    </source>
</evidence>
<evidence type="ECO:0000256" key="4">
    <source>
        <dbReference type="PROSITE-ProRule" id="PRU00473"/>
    </source>
</evidence>